<dbReference type="SUPFAM" id="SSF53686">
    <property type="entry name" value="Tryptophan synthase beta subunit-like PLP-dependent enzymes"/>
    <property type="match status" value="1"/>
</dbReference>
<dbReference type="InterPro" id="IPR001926">
    <property type="entry name" value="TrpB-like_PALP"/>
</dbReference>
<dbReference type="AlphaFoldDB" id="G7GYU5"/>
<feature type="region of interest" description="Disordered" evidence="3">
    <location>
        <begin position="344"/>
        <end position="363"/>
    </location>
</feature>
<keyword evidence="2" id="KW-0663">Pyridoxal phosphate</keyword>
<sequence length="363" mass="39161">MTRELQHGTHIGLANLVGNTPVTRIDEPFTTAGEGFWAKLECYNPGGGMKDRPALHMVAAARERGDLLPGARIVESTSGTLGLGLAMASMVYGHPLTVVTDPGLEPIVVQMLTAYGAEVDVVTEPCPVGGWQQARKDRVAERLAQDPTAWCPDQYSNPDNVAGYEQLGLELAHQLGEIDVLVCSVGTGGHSKGVGRTLRRFNPGLEIVGVDTIGSTIFGQPAQQPRLMRGLGSSIFPENVDYDLFSEIHWVAPNEAVWACRELAANHYVSGGWSVGAVSLVAGWVARTRGADTRVAAIFPDGMQRYFATIYDDEYCERHGLLGRPPAESPVTLDDPFSEQVARWTRCPNPQDPKATIDDLGAE</sequence>
<dbReference type="PANTHER" id="PTHR10314">
    <property type="entry name" value="CYSTATHIONINE BETA-SYNTHASE"/>
    <property type="match status" value="1"/>
</dbReference>
<keyword evidence="6" id="KW-1185">Reference proteome</keyword>
<evidence type="ECO:0000313" key="6">
    <source>
        <dbReference type="Proteomes" id="UP000035088"/>
    </source>
</evidence>
<reference evidence="5 6" key="1">
    <citation type="submission" date="2011-11" db="EMBL/GenBank/DDBJ databases">
        <title>Whole genome shotgun sequence of Gordonia araii NBRC 100433.</title>
        <authorList>
            <person name="Yoshida Y."/>
            <person name="Hosoyama A."/>
            <person name="Tsuchikane K."/>
            <person name="Katsumata H."/>
            <person name="Yamazaki S."/>
            <person name="Fujita N."/>
        </authorList>
    </citation>
    <scope>NUCLEOTIDE SEQUENCE [LARGE SCALE GENOMIC DNA]</scope>
    <source>
        <strain evidence="5 6">NBRC 100433</strain>
    </source>
</reference>
<evidence type="ECO:0000256" key="1">
    <source>
        <dbReference type="ARBA" id="ARBA00001933"/>
    </source>
</evidence>
<feature type="domain" description="Tryptophan synthase beta chain-like PALP" evidence="4">
    <location>
        <begin position="15"/>
        <end position="301"/>
    </location>
</feature>
<dbReference type="InterPro" id="IPR050214">
    <property type="entry name" value="Cys_Synth/Cystath_Beta-Synth"/>
</dbReference>
<dbReference type="GO" id="GO:1901605">
    <property type="term" value="P:alpha-amino acid metabolic process"/>
    <property type="evidence" value="ECO:0007669"/>
    <property type="project" value="UniProtKB-ARBA"/>
</dbReference>
<dbReference type="RefSeq" id="WP_007320847.1">
    <property type="nucleotide sequence ID" value="NZ_BAEE01000021.1"/>
</dbReference>
<proteinExistence type="predicted"/>
<comment type="caution">
    <text evidence="5">The sequence shown here is derived from an EMBL/GenBank/DDBJ whole genome shotgun (WGS) entry which is preliminary data.</text>
</comment>
<evidence type="ECO:0000259" key="4">
    <source>
        <dbReference type="Pfam" id="PF00291"/>
    </source>
</evidence>
<evidence type="ECO:0000256" key="3">
    <source>
        <dbReference type="SAM" id="MobiDB-lite"/>
    </source>
</evidence>
<dbReference type="Pfam" id="PF00291">
    <property type="entry name" value="PALP"/>
    <property type="match status" value="1"/>
</dbReference>
<organism evidence="5 6">
    <name type="scientific">Gordonia araii NBRC 100433</name>
    <dbReference type="NCBI Taxonomy" id="1073574"/>
    <lineage>
        <taxon>Bacteria</taxon>
        <taxon>Bacillati</taxon>
        <taxon>Actinomycetota</taxon>
        <taxon>Actinomycetes</taxon>
        <taxon>Mycobacteriales</taxon>
        <taxon>Gordoniaceae</taxon>
        <taxon>Gordonia</taxon>
    </lineage>
</organism>
<dbReference type="EMBL" id="BAEE01000021">
    <property type="protein sequence ID" value="GAB08770.1"/>
    <property type="molecule type" value="Genomic_DNA"/>
</dbReference>
<gene>
    <name evidence="5" type="ORF">GOARA_021_00070</name>
</gene>
<name>G7GYU5_9ACTN</name>
<evidence type="ECO:0000313" key="5">
    <source>
        <dbReference type="EMBL" id="GAB08770.1"/>
    </source>
</evidence>
<dbReference type="Proteomes" id="UP000035088">
    <property type="component" value="Unassembled WGS sequence"/>
</dbReference>
<accession>G7GYU5</accession>
<dbReference type="Gene3D" id="3.40.50.1100">
    <property type="match status" value="2"/>
</dbReference>
<evidence type="ECO:0000256" key="2">
    <source>
        <dbReference type="ARBA" id="ARBA00022898"/>
    </source>
</evidence>
<dbReference type="STRING" id="1073574.GOARA_021_00070"/>
<dbReference type="InterPro" id="IPR036052">
    <property type="entry name" value="TrpB-like_PALP_sf"/>
</dbReference>
<comment type="cofactor">
    <cofactor evidence="1">
        <name>pyridoxal 5'-phosphate</name>
        <dbReference type="ChEBI" id="CHEBI:597326"/>
    </cofactor>
</comment>
<dbReference type="CDD" id="cd01561">
    <property type="entry name" value="CBS_like"/>
    <property type="match status" value="1"/>
</dbReference>
<protein>
    <submittedName>
        <fullName evidence="5">Putative cysteine synthase</fullName>
    </submittedName>
</protein>